<evidence type="ECO:0000256" key="1">
    <source>
        <dbReference type="SAM" id="MobiDB-lite"/>
    </source>
</evidence>
<reference evidence="3 4" key="1">
    <citation type="journal article" date="2010" name="ChemBioChem">
        <title>Cloning and characterization of the biosynthetic gene cluster of 16-membered macrolide antibiotic FD-891: involvement of a dual functional cytochrome P450 monooxygenase catalyzing epoxidation and hydroxylation.</title>
        <authorList>
            <person name="Kudo F."/>
            <person name="Motegi A."/>
            <person name="Mizoue K."/>
            <person name="Eguchi T."/>
        </authorList>
    </citation>
    <scope>NUCLEOTIDE SEQUENCE [LARGE SCALE GENOMIC DNA]</scope>
    <source>
        <strain evidence="3 4">A-8890</strain>
    </source>
</reference>
<dbReference type="InterPro" id="IPR006311">
    <property type="entry name" value="TAT_signal"/>
</dbReference>
<feature type="region of interest" description="Disordered" evidence="1">
    <location>
        <begin position="40"/>
        <end position="71"/>
    </location>
</feature>
<proteinExistence type="predicted"/>
<evidence type="ECO:0000256" key="2">
    <source>
        <dbReference type="SAM" id="SignalP"/>
    </source>
</evidence>
<dbReference type="EMBL" id="AP018448">
    <property type="protein sequence ID" value="BBC29318.1"/>
    <property type="molecule type" value="Genomic_DNA"/>
</dbReference>
<organism evidence="3 4">
    <name type="scientific">Streptomyces graminofaciens</name>
    <dbReference type="NCBI Taxonomy" id="68212"/>
    <lineage>
        <taxon>Bacteria</taxon>
        <taxon>Bacillati</taxon>
        <taxon>Actinomycetota</taxon>
        <taxon>Actinomycetes</taxon>
        <taxon>Kitasatosporales</taxon>
        <taxon>Streptomycetaceae</taxon>
        <taxon>Streptomyces</taxon>
    </lineage>
</organism>
<name>A0ABN5V7R0_9ACTN</name>
<protein>
    <submittedName>
        <fullName evidence="3">Uncharacterized protein</fullName>
    </submittedName>
</protein>
<dbReference type="Proteomes" id="UP001321542">
    <property type="component" value="Chromosome"/>
</dbReference>
<evidence type="ECO:0000313" key="3">
    <source>
        <dbReference type="EMBL" id="BBC29318.1"/>
    </source>
</evidence>
<evidence type="ECO:0000313" key="4">
    <source>
        <dbReference type="Proteomes" id="UP001321542"/>
    </source>
</evidence>
<keyword evidence="2" id="KW-0732">Signal</keyword>
<sequence>MPKRTRAGALTTLVVAGLTAGSALAGGAAPAAAAKANSAPKFLSASQLPPHPSSSWSAGKIEDGVPEEFQY</sequence>
<dbReference type="PROSITE" id="PS51318">
    <property type="entry name" value="TAT"/>
    <property type="match status" value="1"/>
</dbReference>
<keyword evidence="4" id="KW-1185">Reference proteome</keyword>
<feature type="signal peptide" evidence="2">
    <location>
        <begin position="1"/>
        <end position="25"/>
    </location>
</feature>
<gene>
    <name evidence="3" type="ORF">SGFS_006120</name>
</gene>
<feature type="chain" id="PRO_5046296658" evidence="2">
    <location>
        <begin position="26"/>
        <end position="71"/>
    </location>
</feature>
<accession>A0ABN5V7R0</accession>
<reference evidence="3 4" key="2">
    <citation type="journal article" date="2023" name="ChemBioChem">
        <title>Acyltransferase Domain Exchange between Two Independent Type I Polyketide Synthases in the Same Producer Strain of Macrolide Antibiotics.</title>
        <authorList>
            <person name="Kudo F."/>
            <person name="Kishikawa K."/>
            <person name="Tsuboi K."/>
            <person name="Kido T."/>
            <person name="Usui T."/>
            <person name="Hashimoto J."/>
            <person name="Shin-Ya K."/>
            <person name="Miyanaga A."/>
            <person name="Eguchi T."/>
        </authorList>
    </citation>
    <scope>NUCLEOTIDE SEQUENCE [LARGE SCALE GENOMIC DNA]</scope>
    <source>
        <strain evidence="3 4">A-8890</strain>
    </source>
</reference>